<reference evidence="6" key="1">
    <citation type="submission" date="2019-08" db="EMBL/GenBank/DDBJ databases">
        <authorList>
            <person name="Kucharzyk K."/>
            <person name="Murdoch R.W."/>
            <person name="Higgins S."/>
            <person name="Loffler F."/>
        </authorList>
    </citation>
    <scope>NUCLEOTIDE SEQUENCE</scope>
</reference>
<feature type="domain" description="4Fe-4S ferredoxin-type" evidence="5">
    <location>
        <begin position="154"/>
        <end position="182"/>
    </location>
</feature>
<dbReference type="Pfam" id="PF01180">
    <property type="entry name" value="DHO_dh"/>
    <property type="match status" value="1"/>
</dbReference>
<comment type="similarity">
    <text evidence="1">Belongs to the dihydropyrimidine dehydrogenase family.</text>
</comment>
<evidence type="ECO:0000256" key="3">
    <source>
        <dbReference type="ARBA" id="ARBA00030119"/>
    </source>
</evidence>
<dbReference type="AlphaFoldDB" id="A0A645C3H5"/>
<dbReference type="PROSITE" id="PS51379">
    <property type="entry name" value="4FE4S_FER_2"/>
    <property type="match status" value="2"/>
</dbReference>
<feature type="domain" description="4Fe-4S ferredoxin-type" evidence="5">
    <location>
        <begin position="123"/>
        <end position="152"/>
    </location>
</feature>
<dbReference type="SUPFAM" id="SSF54862">
    <property type="entry name" value="4Fe-4S ferredoxins"/>
    <property type="match status" value="1"/>
</dbReference>
<protein>
    <recommendedName>
        <fullName evidence="4">Dihydrothymine dehydrogenase</fullName>
    </recommendedName>
    <alternativeName>
        <fullName evidence="3">Dihydrouracil dehydrogenase</fullName>
    </alternativeName>
</protein>
<evidence type="ECO:0000256" key="4">
    <source>
        <dbReference type="ARBA" id="ARBA00032722"/>
    </source>
</evidence>
<evidence type="ECO:0000256" key="1">
    <source>
        <dbReference type="ARBA" id="ARBA00010804"/>
    </source>
</evidence>
<dbReference type="PANTHER" id="PTHR43073">
    <property type="entry name" value="DIHYDROPYRIMIDINE DEHYDROGENASE [NADP(+)]"/>
    <property type="match status" value="1"/>
</dbReference>
<accession>A0A645C3H5</accession>
<sequence length="182" mass="19829">MDIDIDAQRPVLHGGYGGHGGPWAIHYALRWISEMYPQLHIPISGCGGVVEGSDIVKYILAGSTTVQVCFLVYTYGYSVIEKLNRDLLSYMDKHGYHSIGEFRGVVTGDRIKSLRDVSRAKTQIAVIDPDKCVGCKRCTDICIYDGIDFCPGSKNASINPKCDGCGLCPSFCPKGAISMTAR</sequence>
<name>A0A645C3H5_9ZZZZ</name>
<evidence type="ECO:0000256" key="2">
    <source>
        <dbReference type="ARBA" id="ARBA00023002"/>
    </source>
</evidence>
<keyword evidence="2 6" id="KW-0560">Oxidoreductase</keyword>
<dbReference type="Gene3D" id="3.30.70.20">
    <property type="match status" value="1"/>
</dbReference>
<dbReference type="SUPFAM" id="SSF51395">
    <property type="entry name" value="FMN-linked oxidoreductases"/>
    <property type="match status" value="1"/>
</dbReference>
<gene>
    <name evidence="6" type="primary">preA_14</name>
    <name evidence="6" type="ORF">SDC9_119152</name>
</gene>
<dbReference type="EMBL" id="VSSQ01024583">
    <property type="protein sequence ID" value="MPM72179.1"/>
    <property type="molecule type" value="Genomic_DNA"/>
</dbReference>
<proteinExistence type="inferred from homology"/>
<evidence type="ECO:0000313" key="6">
    <source>
        <dbReference type="EMBL" id="MPM72179.1"/>
    </source>
</evidence>
<comment type="caution">
    <text evidence="6">The sequence shown here is derived from an EMBL/GenBank/DDBJ whole genome shotgun (WGS) entry which is preliminary data.</text>
</comment>
<dbReference type="Gene3D" id="3.20.20.70">
    <property type="entry name" value="Aldolase class I"/>
    <property type="match status" value="1"/>
</dbReference>
<dbReference type="InterPro" id="IPR005720">
    <property type="entry name" value="Dihydroorotate_DH_cat"/>
</dbReference>
<dbReference type="GO" id="GO:0005737">
    <property type="term" value="C:cytoplasm"/>
    <property type="evidence" value="ECO:0007669"/>
    <property type="project" value="InterPro"/>
</dbReference>
<evidence type="ECO:0000259" key="5">
    <source>
        <dbReference type="PROSITE" id="PS51379"/>
    </source>
</evidence>
<organism evidence="6">
    <name type="scientific">bioreactor metagenome</name>
    <dbReference type="NCBI Taxonomy" id="1076179"/>
    <lineage>
        <taxon>unclassified sequences</taxon>
        <taxon>metagenomes</taxon>
        <taxon>ecological metagenomes</taxon>
    </lineage>
</organism>
<dbReference type="Pfam" id="PF14697">
    <property type="entry name" value="Fer4_21"/>
    <property type="match status" value="1"/>
</dbReference>
<dbReference type="PANTHER" id="PTHR43073:SF2">
    <property type="entry name" value="DIHYDROPYRIMIDINE DEHYDROGENASE [NADP(+)]"/>
    <property type="match status" value="1"/>
</dbReference>
<dbReference type="InterPro" id="IPR017896">
    <property type="entry name" value="4Fe4S_Fe-S-bd"/>
</dbReference>
<dbReference type="InterPro" id="IPR013785">
    <property type="entry name" value="Aldolase_TIM"/>
</dbReference>
<dbReference type="GO" id="GO:0016627">
    <property type="term" value="F:oxidoreductase activity, acting on the CH-CH group of donors"/>
    <property type="evidence" value="ECO:0007669"/>
    <property type="project" value="InterPro"/>
</dbReference>